<organism evidence="2">
    <name type="scientific">Lygus hesperus</name>
    <name type="common">Western plant bug</name>
    <dbReference type="NCBI Taxonomy" id="30085"/>
    <lineage>
        <taxon>Eukaryota</taxon>
        <taxon>Metazoa</taxon>
        <taxon>Ecdysozoa</taxon>
        <taxon>Arthropoda</taxon>
        <taxon>Hexapoda</taxon>
        <taxon>Insecta</taxon>
        <taxon>Pterygota</taxon>
        <taxon>Neoptera</taxon>
        <taxon>Paraneoptera</taxon>
        <taxon>Hemiptera</taxon>
        <taxon>Heteroptera</taxon>
        <taxon>Panheteroptera</taxon>
        <taxon>Cimicomorpha</taxon>
        <taxon>Miridae</taxon>
        <taxon>Mirini</taxon>
        <taxon>Lygus</taxon>
    </lineage>
</organism>
<feature type="region of interest" description="Disordered" evidence="1">
    <location>
        <begin position="444"/>
        <end position="513"/>
    </location>
</feature>
<dbReference type="EMBL" id="GDHC01005300">
    <property type="protein sequence ID" value="JAQ13329.1"/>
    <property type="molecule type" value="Transcribed_RNA"/>
</dbReference>
<reference evidence="2" key="1">
    <citation type="journal article" date="2016" name="Gigascience">
        <title>De novo construction of an expanded transcriptome assembly for the western tarnished plant bug, Lygus hesperus.</title>
        <authorList>
            <person name="Tassone E.E."/>
            <person name="Geib S.M."/>
            <person name="Hall B."/>
            <person name="Fabrick J.A."/>
            <person name="Brent C.S."/>
            <person name="Hull J.J."/>
        </authorList>
    </citation>
    <scope>NUCLEOTIDE SEQUENCE</scope>
</reference>
<name>A0A146M1N8_LYGHE</name>
<feature type="compositionally biased region" description="Basic and acidic residues" evidence="1">
    <location>
        <begin position="231"/>
        <end position="244"/>
    </location>
</feature>
<evidence type="ECO:0000313" key="2">
    <source>
        <dbReference type="EMBL" id="JAQ13329.1"/>
    </source>
</evidence>
<evidence type="ECO:0000256" key="1">
    <source>
        <dbReference type="SAM" id="MobiDB-lite"/>
    </source>
</evidence>
<sequence length="618" mass="69829">KNSSEDCSMDAKAAEPPLVPVDVSATTAREEESTLNENTPMDSTPGGDLNRETRRNIYTDTPVRAPVSTGLFPSLYRDHTGISPYTIGQPPVTGPFQGPWWGTGGFQDFSFPPHRYFSERFESPNRNYNYGAPPLPGPPRSRFLSSLGDPFAPPQTEPAKTNPTSGDPFFNGLQSAPSGSFGSRRLADALHNRSRNANKDHLHHMKLEIPAFQQDKIVEFFNTPIRRYTAKDEDKGCPQERKLNNPDFRPPTPENKRQAFNSSERPQRSQSPGRPRQREFDTSPQRRQNWHRSPTPARQTKKSTVRFCDSSTGNNADFAPRRRRDWHRSPTPARLPENSAIRFRDASTERNDDFEPKICENHIDISTADKMQNLAFILPSQLHADMQALGKGSIAPKAITALWLNRLPPMVRAAAATQISEETMIHAADNCWNKLIKSAEEILDEETTPLKSTPVATSTPNRGPPSHSFPHEQPRETKINEEKPKETKKNGTIQRTNVSGDNTPAPLTKNGTRAPKRKRICILINYSAIKNGKNLNKRKHAVQIPLLQPSRRYTPLTRRKCTAERRKEDTRIIRQPLSSIHKRNDKLRNKNGPQIRPIPSYRPRKLLSAVHKYTLCCA</sequence>
<feature type="compositionally biased region" description="Polar residues" evidence="1">
    <location>
        <begin position="172"/>
        <end position="181"/>
    </location>
</feature>
<feature type="compositionally biased region" description="Polar residues" evidence="1">
    <location>
        <begin position="490"/>
        <end position="502"/>
    </location>
</feature>
<feature type="non-terminal residue" evidence="2">
    <location>
        <position position="1"/>
    </location>
</feature>
<feature type="region of interest" description="Disordered" evidence="1">
    <location>
        <begin position="128"/>
        <end position="183"/>
    </location>
</feature>
<feature type="compositionally biased region" description="Basic and acidic residues" evidence="1">
    <location>
        <begin position="469"/>
        <end position="489"/>
    </location>
</feature>
<feature type="region of interest" description="Disordered" evidence="1">
    <location>
        <begin position="231"/>
        <end position="335"/>
    </location>
</feature>
<feature type="compositionally biased region" description="Polar residues" evidence="1">
    <location>
        <begin position="449"/>
        <end position="461"/>
    </location>
</feature>
<feature type="compositionally biased region" description="Low complexity" evidence="1">
    <location>
        <begin position="262"/>
        <end position="274"/>
    </location>
</feature>
<gene>
    <name evidence="2" type="ORF">g.85834</name>
</gene>
<feature type="non-terminal residue" evidence="2">
    <location>
        <position position="618"/>
    </location>
</feature>
<proteinExistence type="predicted"/>
<accession>A0A146M1N8</accession>
<dbReference type="AlphaFoldDB" id="A0A146M1N8"/>
<feature type="region of interest" description="Disordered" evidence="1">
    <location>
        <begin position="1"/>
        <end position="53"/>
    </location>
</feature>
<protein>
    <submittedName>
        <fullName evidence="2">Uncharacterized protein</fullName>
    </submittedName>
</protein>